<keyword evidence="2" id="KW-1185">Reference proteome</keyword>
<accession>A0ABT8YTP8</accession>
<dbReference type="EMBL" id="JAUOZU010000024">
    <property type="protein sequence ID" value="MDO6966966.1"/>
    <property type="molecule type" value="Genomic_DNA"/>
</dbReference>
<comment type="caution">
    <text evidence="1">The sequence shown here is derived from an EMBL/GenBank/DDBJ whole genome shotgun (WGS) entry which is preliminary data.</text>
</comment>
<sequence>MTEYSYGPWIKHDGKGMPVDGDTLVEVKYENGNVDKPCEAEIHDLLDSWGPEPMVVVLSISEYRIVNEAKL</sequence>
<proteinExistence type="predicted"/>
<gene>
    <name evidence="1" type="ORF">Q4481_23670</name>
</gene>
<evidence type="ECO:0000313" key="2">
    <source>
        <dbReference type="Proteomes" id="UP001174932"/>
    </source>
</evidence>
<name>A0ABT8YTP8_9HYPH</name>
<evidence type="ECO:0000313" key="1">
    <source>
        <dbReference type="EMBL" id="MDO6966966.1"/>
    </source>
</evidence>
<protein>
    <submittedName>
        <fullName evidence="1">Uncharacterized protein</fullName>
    </submittedName>
</protein>
<dbReference type="Proteomes" id="UP001174932">
    <property type="component" value="Unassembled WGS sequence"/>
</dbReference>
<dbReference type="RefSeq" id="WP_304378896.1">
    <property type="nucleotide sequence ID" value="NZ_JAUOZU010000024.1"/>
</dbReference>
<organism evidence="1 2">
    <name type="scientific">Rhizobium alvei</name>
    <dbReference type="NCBI Taxonomy" id="1132659"/>
    <lineage>
        <taxon>Bacteria</taxon>
        <taxon>Pseudomonadati</taxon>
        <taxon>Pseudomonadota</taxon>
        <taxon>Alphaproteobacteria</taxon>
        <taxon>Hyphomicrobiales</taxon>
        <taxon>Rhizobiaceae</taxon>
        <taxon>Rhizobium/Agrobacterium group</taxon>
        <taxon>Rhizobium</taxon>
    </lineage>
</organism>
<reference evidence="1" key="2">
    <citation type="submission" date="2023-07" db="EMBL/GenBank/DDBJ databases">
        <authorList>
            <person name="Shen H."/>
        </authorList>
    </citation>
    <scope>NUCLEOTIDE SEQUENCE</scope>
    <source>
        <strain evidence="1">TNR-22</strain>
    </source>
</reference>
<reference evidence="1" key="1">
    <citation type="journal article" date="2015" name="Int. J. Syst. Evol. Microbiol.">
        <title>Rhizobium alvei sp. nov., isolated from a freshwater river.</title>
        <authorList>
            <person name="Sheu S.Y."/>
            <person name="Huang H.W."/>
            <person name="Young C.C."/>
            <person name="Chen W.M."/>
        </authorList>
    </citation>
    <scope>NUCLEOTIDE SEQUENCE</scope>
    <source>
        <strain evidence="1">TNR-22</strain>
    </source>
</reference>